<organism evidence="1 2">
    <name type="scientific">Polycladomyces abyssicola</name>
    <dbReference type="NCBI Taxonomy" id="1125966"/>
    <lineage>
        <taxon>Bacteria</taxon>
        <taxon>Bacillati</taxon>
        <taxon>Bacillota</taxon>
        <taxon>Bacilli</taxon>
        <taxon>Bacillales</taxon>
        <taxon>Thermoactinomycetaceae</taxon>
        <taxon>Polycladomyces</taxon>
    </lineage>
</organism>
<gene>
    <name evidence="1" type="ORF">JIR001_17080</name>
</gene>
<keyword evidence="2" id="KW-1185">Reference proteome</keyword>
<proteinExistence type="predicted"/>
<protein>
    <submittedName>
        <fullName evidence="1">Uncharacterized protein</fullName>
    </submittedName>
</protein>
<dbReference type="RefSeq" id="WP_246512063.1">
    <property type="nucleotide sequence ID" value="NZ_AP024601.1"/>
</dbReference>
<dbReference type="Proteomes" id="UP000677436">
    <property type="component" value="Chromosome"/>
</dbReference>
<dbReference type="EMBL" id="AP024601">
    <property type="protein sequence ID" value="BCU81925.1"/>
    <property type="molecule type" value="Genomic_DNA"/>
</dbReference>
<evidence type="ECO:0000313" key="2">
    <source>
        <dbReference type="Proteomes" id="UP000677436"/>
    </source>
</evidence>
<name>A0A8D5UHC2_9BACL</name>
<sequence length="71" mass="8253">MSVSRKLFVTMASFIVAMSLIYAFVTQIVVRDSLELMVETTRRKEIEGLTHLFAGYYEKNNRSWDGVRKSM</sequence>
<dbReference type="KEGG" id="pabs:JIR001_17080"/>
<dbReference type="AlphaFoldDB" id="A0A8D5UHC2"/>
<accession>A0A8D5UHC2</accession>
<reference evidence="1" key="2">
    <citation type="journal article" date="2021" name="Microbiol. Resour. Announc.">
        <title>Complete Genome Sequence of Polycladomyces abyssicola JIR-001T, Isolated from Hemipelagic Sediment in Deep Seawater.</title>
        <authorList>
            <person name="Tsubouchi T."/>
            <person name="Kaneko Y."/>
        </authorList>
    </citation>
    <scope>NUCLEOTIDE SEQUENCE</scope>
    <source>
        <strain evidence="1">JIR-001</strain>
    </source>
</reference>
<evidence type="ECO:0000313" key="1">
    <source>
        <dbReference type="EMBL" id="BCU81925.1"/>
    </source>
</evidence>
<reference evidence="1" key="1">
    <citation type="journal article" date="2013" name="Int. J. Syst. Evol. Microbiol.">
        <title>Polycladomyces abyssicola gen. nov., sp. nov., a thermophilic filamentous bacterium isolated from hemipelagic sediment.</title>
        <authorList>
            <person name="Tsubouchi T."/>
            <person name="Shimane Y."/>
            <person name="Mori K."/>
            <person name="Usui K."/>
            <person name="Hiraki T."/>
            <person name="Tame A."/>
            <person name="Uematsu K."/>
            <person name="Maruyama T."/>
            <person name="Hatada Y."/>
        </authorList>
    </citation>
    <scope>NUCLEOTIDE SEQUENCE</scope>
    <source>
        <strain evidence="1">JIR-001</strain>
    </source>
</reference>